<evidence type="ECO:0000256" key="1">
    <source>
        <dbReference type="SAM" id="Phobius"/>
    </source>
</evidence>
<evidence type="ECO:0000313" key="3">
    <source>
        <dbReference type="Proteomes" id="UP000315842"/>
    </source>
</evidence>
<keyword evidence="1" id="KW-1133">Transmembrane helix</keyword>
<keyword evidence="3" id="KW-1185">Reference proteome</keyword>
<dbReference type="Proteomes" id="UP000315842">
    <property type="component" value="Unassembled WGS sequence"/>
</dbReference>
<dbReference type="RefSeq" id="WP_141319648.1">
    <property type="nucleotide sequence ID" value="NZ_BJLP01000017.1"/>
</dbReference>
<feature type="transmembrane region" description="Helical" evidence="1">
    <location>
        <begin position="43"/>
        <end position="64"/>
    </location>
</feature>
<proteinExistence type="predicted"/>
<keyword evidence="1" id="KW-0812">Transmembrane</keyword>
<sequence length="84" mass="8530">MVTAVTGAALLVLLPPAGALISLVALGYCVGLLVRNPALRGDPWLGVATVVAALAVAASVYWFVFARGSHTETVLHDPVPSPAP</sequence>
<dbReference type="EMBL" id="BJLP01000017">
    <property type="protein sequence ID" value="GEA80829.1"/>
    <property type="molecule type" value="Genomic_DNA"/>
</dbReference>
<protein>
    <submittedName>
        <fullName evidence="2">Uncharacterized protein</fullName>
    </submittedName>
</protein>
<gene>
    <name evidence="2" type="ORF">CUD01_12730</name>
</gene>
<evidence type="ECO:0000313" key="2">
    <source>
        <dbReference type="EMBL" id="GEA80829.1"/>
    </source>
</evidence>
<comment type="caution">
    <text evidence="2">The sequence shown here is derived from an EMBL/GenBank/DDBJ whole genome shotgun (WGS) entry which is preliminary data.</text>
</comment>
<organism evidence="2 3">
    <name type="scientific">Cellulomonas uda</name>
    <dbReference type="NCBI Taxonomy" id="1714"/>
    <lineage>
        <taxon>Bacteria</taxon>
        <taxon>Bacillati</taxon>
        <taxon>Actinomycetota</taxon>
        <taxon>Actinomycetes</taxon>
        <taxon>Micrococcales</taxon>
        <taxon>Cellulomonadaceae</taxon>
        <taxon>Cellulomonas</taxon>
    </lineage>
</organism>
<reference evidence="2 3" key="1">
    <citation type="submission" date="2019-06" db="EMBL/GenBank/DDBJ databases">
        <title>Whole genome shotgun sequence of Cellulomonas uda NBRC 3747.</title>
        <authorList>
            <person name="Hosoyama A."/>
            <person name="Uohara A."/>
            <person name="Ohji S."/>
            <person name="Ichikawa N."/>
        </authorList>
    </citation>
    <scope>NUCLEOTIDE SEQUENCE [LARGE SCALE GENOMIC DNA]</scope>
    <source>
        <strain evidence="2 3">NBRC 3747</strain>
    </source>
</reference>
<accession>A0A4Y3K8I5</accession>
<name>A0A4Y3K8I5_CELUD</name>
<dbReference type="AlphaFoldDB" id="A0A4Y3K8I5"/>
<keyword evidence="1" id="KW-0472">Membrane</keyword>